<dbReference type="PIRSF" id="PIRSF001390">
    <property type="entry name" value="Dipicolinate_synth_subunit_B"/>
    <property type="match status" value="1"/>
</dbReference>
<evidence type="ECO:0000313" key="2">
    <source>
        <dbReference type="EMBL" id="AZR72416.1"/>
    </source>
</evidence>
<dbReference type="NCBIfam" id="TIGR02852">
    <property type="entry name" value="spore_dpaB"/>
    <property type="match status" value="1"/>
</dbReference>
<gene>
    <name evidence="2" type="ORF">BBF96_02805</name>
</gene>
<dbReference type="InterPro" id="IPR014214">
    <property type="entry name" value="Dipicolinic_acid_synth_B"/>
</dbReference>
<protein>
    <submittedName>
        <fullName evidence="2">Dipicolinate synthase subunit B</fullName>
    </submittedName>
</protein>
<organism evidence="2 3">
    <name type="scientific">Anoxybacter fermentans</name>
    <dbReference type="NCBI Taxonomy" id="1323375"/>
    <lineage>
        <taxon>Bacteria</taxon>
        <taxon>Bacillati</taxon>
        <taxon>Bacillota</taxon>
        <taxon>Clostridia</taxon>
        <taxon>Halanaerobiales</taxon>
        <taxon>Anoxybacter</taxon>
    </lineage>
</organism>
<evidence type="ECO:0000313" key="3">
    <source>
        <dbReference type="Proteomes" id="UP000267250"/>
    </source>
</evidence>
<dbReference type="NCBIfam" id="NF006161">
    <property type="entry name" value="PRK08305.1"/>
    <property type="match status" value="1"/>
</dbReference>
<dbReference type="KEGG" id="aft:BBF96_02805"/>
<dbReference type="Gene3D" id="3.40.50.1950">
    <property type="entry name" value="Flavin prenyltransferase-like"/>
    <property type="match status" value="1"/>
</dbReference>
<keyword evidence="3" id="KW-1185">Reference proteome</keyword>
<dbReference type="AlphaFoldDB" id="A0A3Q9HPD9"/>
<dbReference type="OrthoDB" id="9792688at2"/>
<feature type="domain" description="Flavoprotein" evidence="1">
    <location>
        <begin position="6"/>
        <end position="168"/>
    </location>
</feature>
<dbReference type="InterPro" id="IPR036551">
    <property type="entry name" value="Flavin_trans-like"/>
</dbReference>
<dbReference type="Pfam" id="PF02441">
    <property type="entry name" value="Flavoprotein"/>
    <property type="match status" value="1"/>
</dbReference>
<dbReference type="GO" id="GO:0003824">
    <property type="term" value="F:catalytic activity"/>
    <property type="evidence" value="ECO:0007669"/>
    <property type="project" value="InterPro"/>
</dbReference>
<reference evidence="2 3" key="1">
    <citation type="submission" date="2016-07" db="EMBL/GenBank/DDBJ databases">
        <title>Genome and transcriptome analysis of iron-reducing fermentative bacteria Anoxybacter fermentans.</title>
        <authorList>
            <person name="Zeng X."/>
            <person name="Shao Z."/>
        </authorList>
    </citation>
    <scope>NUCLEOTIDE SEQUENCE [LARGE SCALE GENOMIC DNA]</scope>
    <source>
        <strain evidence="2 3">DY22613</strain>
    </source>
</reference>
<evidence type="ECO:0000259" key="1">
    <source>
        <dbReference type="Pfam" id="PF02441"/>
    </source>
</evidence>
<sequence length="197" mass="21405">MDLKGKKIGFCLTGSFCTFDKVIPQIERLVEMGADIVPIMSHNAYSWDTKFGPAEKWRKMIEEITGKKILHTIVEVEPIGPGKIPLDVVVVAPATGNTLAALANGLTNGPVPMACKAHWRNGKPVVIAISTNDGLGASAKNIGILHDKALTFMVPYGQDNPHKKEKSLVAHFEYIPDTIKAALEGKQFQPVLIPHAF</sequence>
<accession>A0A3Q9HPD9</accession>
<dbReference type="Proteomes" id="UP000267250">
    <property type="component" value="Chromosome"/>
</dbReference>
<dbReference type="RefSeq" id="WP_127015751.1">
    <property type="nucleotide sequence ID" value="NZ_CP016379.1"/>
</dbReference>
<dbReference type="InterPro" id="IPR003382">
    <property type="entry name" value="Flavoprotein"/>
</dbReference>
<dbReference type="SUPFAM" id="SSF52507">
    <property type="entry name" value="Homo-oligomeric flavin-containing Cys decarboxylases, HFCD"/>
    <property type="match status" value="1"/>
</dbReference>
<proteinExistence type="predicted"/>
<dbReference type="EMBL" id="CP016379">
    <property type="protein sequence ID" value="AZR72416.1"/>
    <property type="molecule type" value="Genomic_DNA"/>
</dbReference>
<name>A0A3Q9HPD9_9FIRM</name>